<comment type="subcellular location">
    <subcellularLocation>
        <location evidence="1">Nucleus</location>
    </subcellularLocation>
</comment>
<dbReference type="Pfam" id="PF04935">
    <property type="entry name" value="SURF6"/>
    <property type="match status" value="1"/>
</dbReference>
<evidence type="ECO:0000256" key="1">
    <source>
        <dbReference type="ARBA" id="ARBA00004123"/>
    </source>
</evidence>
<proteinExistence type="inferred from homology"/>
<name>A0A0X3Q5Y6_SCHSO</name>
<dbReference type="PANTHER" id="PTHR14369:SF0">
    <property type="entry name" value="SURFEIT LOCUS PROTEIN 6"/>
    <property type="match status" value="1"/>
</dbReference>
<protein>
    <submittedName>
        <fullName evidence="6">Surfeit locus protein 6</fullName>
    </submittedName>
</protein>
<feature type="region of interest" description="Disordered" evidence="4">
    <location>
        <begin position="104"/>
        <end position="170"/>
    </location>
</feature>
<evidence type="ECO:0000259" key="5">
    <source>
        <dbReference type="Pfam" id="PF04935"/>
    </source>
</evidence>
<sequence>MCSDFYFSNIEVFDKDELLNQVVEQKERRKEIRRSRKLEKYGIFTGNDSVKTLQKARAFEQQLETIQKEDPEKAMSVNQRRSWLLARLKAQGVKVKTDISRLKKSARKSEALKRRSSKNWKQRIDQVVSSKDAKQKKRDRNLQNRRDSKRAKKYKKLVKKGHILPQLQQE</sequence>
<keyword evidence="3" id="KW-0539">Nucleus</keyword>
<dbReference type="GO" id="GO:0003723">
    <property type="term" value="F:RNA binding"/>
    <property type="evidence" value="ECO:0007669"/>
    <property type="project" value="TreeGrafter"/>
</dbReference>
<dbReference type="GO" id="GO:0005730">
    <property type="term" value="C:nucleolus"/>
    <property type="evidence" value="ECO:0007669"/>
    <property type="project" value="TreeGrafter"/>
</dbReference>
<accession>A0A0X3Q5Y6</accession>
<dbReference type="GO" id="GO:0003677">
    <property type="term" value="F:DNA binding"/>
    <property type="evidence" value="ECO:0007669"/>
    <property type="project" value="TreeGrafter"/>
</dbReference>
<dbReference type="InterPro" id="IPR029190">
    <property type="entry name" value="Rrp14/SURF6_C"/>
</dbReference>
<evidence type="ECO:0000313" key="6">
    <source>
        <dbReference type="EMBL" id="JAP58860.1"/>
    </source>
</evidence>
<evidence type="ECO:0000256" key="4">
    <source>
        <dbReference type="SAM" id="MobiDB-lite"/>
    </source>
</evidence>
<dbReference type="EMBL" id="GEEE01004365">
    <property type="protein sequence ID" value="JAP58860.1"/>
    <property type="molecule type" value="Transcribed_RNA"/>
</dbReference>
<dbReference type="InterPro" id="IPR007019">
    <property type="entry name" value="SURF6"/>
</dbReference>
<dbReference type="GO" id="GO:0042274">
    <property type="term" value="P:ribosomal small subunit biogenesis"/>
    <property type="evidence" value="ECO:0007669"/>
    <property type="project" value="TreeGrafter"/>
</dbReference>
<feature type="domain" description="Ribosomal RNA-processing protein 14/surfeit locus protein 6 C-terminal" evidence="5">
    <location>
        <begin position="4"/>
        <end position="154"/>
    </location>
</feature>
<gene>
    <name evidence="6" type="primary">SURF6</name>
    <name evidence="6" type="ORF">TR119055</name>
</gene>
<evidence type="ECO:0000256" key="3">
    <source>
        <dbReference type="ARBA" id="ARBA00023242"/>
    </source>
</evidence>
<feature type="compositionally biased region" description="Basic residues" evidence="4">
    <location>
        <begin position="147"/>
        <end position="162"/>
    </location>
</feature>
<evidence type="ECO:0000256" key="2">
    <source>
        <dbReference type="ARBA" id="ARBA00005904"/>
    </source>
</evidence>
<dbReference type="PANTHER" id="PTHR14369">
    <property type="entry name" value="SURFEIT LOCUS PROTEIN 6"/>
    <property type="match status" value="1"/>
</dbReference>
<dbReference type="AlphaFoldDB" id="A0A0X3Q5Y6"/>
<feature type="compositionally biased region" description="Basic and acidic residues" evidence="4">
    <location>
        <begin position="104"/>
        <end position="113"/>
    </location>
</feature>
<organism evidence="6">
    <name type="scientific">Schistocephalus solidus</name>
    <name type="common">Tapeworm</name>
    <dbReference type="NCBI Taxonomy" id="70667"/>
    <lineage>
        <taxon>Eukaryota</taxon>
        <taxon>Metazoa</taxon>
        <taxon>Spiralia</taxon>
        <taxon>Lophotrochozoa</taxon>
        <taxon>Platyhelminthes</taxon>
        <taxon>Cestoda</taxon>
        <taxon>Eucestoda</taxon>
        <taxon>Diphyllobothriidea</taxon>
        <taxon>Diphyllobothriidae</taxon>
        <taxon>Schistocephalus</taxon>
    </lineage>
</organism>
<reference evidence="6" key="1">
    <citation type="submission" date="2016-01" db="EMBL/GenBank/DDBJ databases">
        <title>Reference transcriptome for the parasite Schistocephalus solidus: insights into the molecular evolution of parasitism.</title>
        <authorList>
            <person name="Hebert F.O."/>
            <person name="Grambauer S."/>
            <person name="Barber I."/>
            <person name="Landry C.R."/>
            <person name="Aubin-Horth N."/>
        </authorList>
    </citation>
    <scope>NUCLEOTIDE SEQUENCE</scope>
</reference>
<dbReference type="GO" id="GO:0042273">
    <property type="term" value="P:ribosomal large subunit biogenesis"/>
    <property type="evidence" value="ECO:0007669"/>
    <property type="project" value="TreeGrafter"/>
</dbReference>
<comment type="similarity">
    <text evidence="2">Belongs to the SURF6 family.</text>
</comment>